<feature type="compositionally biased region" description="Polar residues" evidence="1">
    <location>
        <begin position="414"/>
        <end position="441"/>
    </location>
</feature>
<feature type="compositionally biased region" description="Basic and acidic residues" evidence="1">
    <location>
        <begin position="663"/>
        <end position="695"/>
    </location>
</feature>
<feature type="compositionally biased region" description="Polar residues" evidence="1">
    <location>
        <begin position="463"/>
        <end position="480"/>
    </location>
</feature>
<evidence type="ECO:0000313" key="2">
    <source>
        <dbReference type="EMBL" id="KAK4216135.1"/>
    </source>
</evidence>
<feature type="compositionally biased region" description="Low complexity" evidence="1">
    <location>
        <begin position="615"/>
        <end position="634"/>
    </location>
</feature>
<proteinExistence type="predicted"/>
<feature type="compositionally biased region" description="Polar residues" evidence="1">
    <location>
        <begin position="593"/>
        <end position="609"/>
    </location>
</feature>
<name>A0AAN6YCL9_9PEZI</name>
<evidence type="ECO:0000313" key="3">
    <source>
        <dbReference type="Proteomes" id="UP001301769"/>
    </source>
</evidence>
<keyword evidence="3" id="KW-1185">Reference proteome</keyword>
<dbReference type="Proteomes" id="UP001301769">
    <property type="component" value="Unassembled WGS sequence"/>
</dbReference>
<reference evidence="2" key="1">
    <citation type="journal article" date="2023" name="Mol. Phylogenet. Evol.">
        <title>Genome-scale phylogeny and comparative genomics of the fungal order Sordariales.</title>
        <authorList>
            <person name="Hensen N."/>
            <person name="Bonometti L."/>
            <person name="Westerberg I."/>
            <person name="Brannstrom I.O."/>
            <person name="Guillou S."/>
            <person name="Cros-Aarteil S."/>
            <person name="Calhoun S."/>
            <person name="Haridas S."/>
            <person name="Kuo A."/>
            <person name="Mondo S."/>
            <person name="Pangilinan J."/>
            <person name="Riley R."/>
            <person name="LaButti K."/>
            <person name="Andreopoulos B."/>
            <person name="Lipzen A."/>
            <person name="Chen C."/>
            <person name="Yan M."/>
            <person name="Daum C."/>
            <person name="Ng V."/>
            <person name="Clum A."/>
            <person name="Steindorff A."/>
            <person name="Ohm R.A."/>
            <person name="Martin F."/>
            <person name="Silar P."/>
            <person name="Natvig D.O."/>
            <person name="Lalanne C."/>
            <person name="Gautier V."/>
            <person name="Ament-Velasquez S.L."/>
            <person name="Kruys A."/>
            <person name="Hutchinson M.I."/>
            <person name="Powell A.J."/>
            <person name="Barry K."/>
            <person name="Miller A.N."/>
            <person name="Grigoriev I.V."/>
            <person name="Debuchy R."/>
            <person name="Gladieux P."/>
            <person name="Hiltunen Thoren M."/>
            <person name="Johannesson H."/>
        </authorList>
    </citation>
    <scope>NUCLEOTIDE SEQUENCE</scope>
    <source>
        <strain evidence="2">PSN293</strain>
    </source>
</reference>
<reference evidence="2" key="2">
    <citation type="submission" date="2023-05" db="EMBL/GenBank/DDBJ databases">
        <authorList>
            <consortium name="Lawrence Berkeley National Laboratory"/>
            <person name="Steindorff A."/>
            <person name="Hensen N."/>
            <person name="Bonometti L."/>
            <person name="Westerberg I."/>
            <person name="Brannstrom I.O."/>
            <person name="Guillou S."/>
            <person name="Cros-Aarteil S."/>
            <person name="Calhoun S."/>
            <person name="Haridas S."/>
            <person name="Kuo A."/>
            <person name="Mondo S."/>
            <person name="Pangilinan J."/>
            <person name="Riley R."/>
            <person name="Labutti K."/>
            <person name="Andreopoulos B."/>
            <person name="Lipzen A."/>
            <person name="Chen C."/>
            <person name="Yanf M."/>
            <person name="Daum C."/>
            <person name="Ng V."/>
            <person name="Clum A."/>
            <person name="Ohm R."/>
            <person name="Martin F."/>
            <person name="Silar P."/>
            <person name="Natvig D."/>
            <person name="Lalanne C."/>
            <person name="Gautier V."/>
            <person name="Ament-Velasquez S.L."/>
            <person name="Kruys A."/>
            <person name="Hutchinson M.I."/>
            <person name="Powell A.J."/>
            <person name="Barry K."/>
            <person name="Miller A.N."/>
            <person name="Grigoriev I.V."/>
            <person name="Debuchy R."/>
            <person name="Gladieux P."/>
            <person name="Thoren M.H."/>
            <person name="Johannesson H."/>
        </authorList>
    </citation>
    <scope>NUCLEOTIDE SEQUENCE</scope>
    <source>
        <strain evidence="2">PSN293</strain>
    </source>
</reference>
<evidence type="ECO:0008006" key="4">
    <source>
        <dbReference type="Google" id="ProtNLM"/>
    </source>
</evidence>
<feature type="region of interest" description="Disordered" evidence="1">
    <location>
        <begin position="404"/>
        <end position="442"/>
    </location>
</feature>
<accession>A0AAN6YCL9</accession>
<protein>
    <recommendedName>
        <fullName evidence="4">Carboxylesterase family protein</fullName>
    </recommendedName>
</protein>
<feature type="compositionally biased region" description="Basic and acidic residues" evidence="1">
    <location>
        <begin position="298"/>
        <end position="307"/>
    </location>
</feature>
<feature type="compositionally biased region" description="Basic and acidic residues" evidence="1">
    <location>
        <begin position="502"/>
        <end position="524"/>
    </location>
</feature>
<feature type="region of interest" description="Disordered" evidence="1">
    <location>
        <begin position="349"/>
        <end position="383"/>
    </location>
</feature>
<feature type="compositionally biased region" description="Polar residues" evidence="1">
    <location>
        <begin position="635"/>
        <end position="648"/>
    </location>
</feature>
<evidence type="ECO:0000256" key="1">
    <source>
        <dbReference type="SAM" id="MobiDB-lite"/>
    </source>
</evidence>
<sequence>MAAEIGGPRSFDYNLTDTDSEAEIYEDHMRNSGISEPQFDSRSSSALGGLPLGNIENISHQPSFDTITVALSNFHIHTVSKENIKEFDKARAATRRGRPQVGKNTFIPLAMRSDDMGISDNLLERNLAPALTLTPAEMPVHGQEDFEKYNPVAVASRSLSTSQEQLSKHQAGQFEWVLSIPAGHSVEGSRSFSSSHEDPEHPNETRKLFFGCNLVHRRTQFGGAASKHDNPANIYTLIATQLEGDELPSVEKSSVCEKVEAMFTTQTVEPDTTIVGASEPDADEMREPMTADDAPSPKSEDMSEHHMSFHSTDPPTRIEESVEALDKLEEELEAASEVAELGRVLSLGEASENMRPPRETPIKASLLPKSHSTVKRTVTKSVQSQAVERTSSFRKAGSLVFSMEEGKPAKSSLKKSTVSRPTSMLLTKGSVRSTKPPTASNFELPGQAVARRLKEQKAARLSQHLTSQQVAAAAATSSPTKPHVKSTKPPTRPTFELPGDAISRRKREEREVRLRAQEQEERKRREFKARPIRASIVTNAYPRETAASKARREKLSQTEESTQSAAATPIAKKRQSMTLGAITASKPGASKGTHLSATLPTRGRTSVAGTNGAHISRATSTASTASIHGGSSIGKRSTISAEDVQQQKLRGREILNRDNSYVADRERERREREEVAKLARKEAAERSRQAGREWAQKQQRLRRSMIASS</sequence>
<feature type="region of interest" description="Disordered" evidence="1">
    <location>
        <begin position="278"/>
        <end position="317"/>
    </location>
</feature>
<gene>
    <name evidence="2" type="ORF">QBC37DRAFT_100198</name>
</gene>
<feature type="region of interest" description="Disordered" evidence="1">
    <location>
        <begin position="454"/>
        <end position="709"/>
    </location>
</feature>
<dbReference type="EMBL" id="MU858071">
    <property type="protein sequence ID" value="KAK4216135.1"/>
    <property type="molecule type" value="Genomic_DNA"/>
</dbReference>
<dbReference type="AlphaFoldDB" id="A0AAN6YCL9"/>
<comment type="caution">
    <text evidence="2">The sequence shown here is derived from an EMBL/GenBank/DDBJ whole genome shotgun (WGS) entry which is preliminary data.</text>
</comment>
<organism evidence="2 3">
    <name type="scientific">Rhypophila decipiens</name>
    <dbReference type="NCBI Taxonomy" id="261697"/>
    <lineage>
        <taxon>Eukaryota</taxon>
        <taxon>Fungi</taxon>
        <taxon>Dikarya</taxon>
        <taxon>Ascomycota</taxon>
        <taxon>Pezizomycotina</taxon>
        <taxon>Sordariomycetes</taxon>
        <taxon>Sordariomycetidae</taxon>
        <taxon>Sordariales</taxon>
        <taxon>Naviculisporaceae</taxon>
        <taxon>Rhypophila</taxon>
    </lineage>
</organism>